<proteinExistence type="predicted"/>
<protein>
    <submittedName>
        <fullName evidence="1">Uncharacterized protein</fullName>
    </submittedName>
</protein>
<organism evidence="1">
    <name type="scientific">viral metagenome</name>
    <dbReference type="NCBI Taxonomy" id="1070528"/>
    <lineage>
        <taxon>unclassified sequences</taxon>
        <taxon>metagenomes</taxon>
        <taxon>organismal metagenomes</taxon>
    </lineage>
</organism>
<reference evidence="1" key="1">
    <citation type="journal article" date="2020" name="Nature">
        <title>Giant virus diversity and host interactions through global metagenomics.</title>
        <authorList>
            <person name="Schulz F."/>
            <person name="Roux S."/>
            <person name="Paez-Espino D."/>
            <person name="Jungbluth S."/>
            <person name="Walsh D.A."/>
            <person name="Denef V.J."/>
            <person name="McMahon K.D."/>
            <person name="Konstantinidis K.T."/>
            <person name="Eloe-Fadrosh E.A."/>
            <person name="Kyrpides N.C."/>
            <person name="Woyke T."/>
        </authorList>
    </citation>
    <scope>NUCLEOTIDE SEQUENCE</scope>
    <source>
        <strain evidence="1">GVMAG-S-3300012000-53</strain>
    </source>
</reference>
<sequence>MNYLSYRIGLHTLDSIEWMKNILLESNFMKQPVTLETQMIYGEIIDTFKLITNRYFQIKDEIYYTNVELLFNPEKLLDRPILKRWKQNFWFTQYNEAIELLKVFEYMINVIINHTADEKFAQQKSV</sequence>
<evidence type="ECO:0000313" key="1">
    <source>
        <dbReference type="EMBL" id="QHU17016.1"/>
    </source>
</evidence>
<name>A0A6C0KIN5_9ZZZZ</name>
<dbReference type="AlphaFoldDB" id="A0A6C0KIN5"/>
<accession>A0A6C0KIN5</accession>
<dbReference type="EMBL" id="MN740896">
    <property type="protein sequence ID" value="QHU17016.1"/>
    <property type="molecule type" value="Genomic_DNA"/>
</dbReference>